<reference evidence="2 3" key="1">
    <citation type="submission" date="2024-04" db="EMBL/GenBank/DDBJ databases">
        <title>Novel species of the genus Ideonella isolated from streams.</title>
        <authorList>
            <person name="Lu H."/>
        </authorList>
    </citation>
    <scope>NUCLEOTIDE SEQUENCE [LARGE SCALE GENOMIC DNA]</scope>
    <source>
        <strain evidence="2 3">DXS29W</strain>
    </source>
</reference>
<evidence type="ECO:0000256" key="1">
    <source>
        <dbReference type="SAM" id="SignalP"/>
    </source>
</evidence>
<proteinExistence type="predicted"/>
<feature type="chain" id="PRO_5047378045" evidence="1">
    <location>
        <begin position="29"/>
        <end position="354"/>
    </location>
</feature>
<dbReference type="RefSeq" id="WP_341425525.1">
    <property type="nucleotide sequence ID" value="NZ_JBBUTG010000004.1"/>
</dbReference>
<dbReference type="Pfam" id="PF13365">
    <property type="entry name" value="Trypsin_2"/>
    <property type="match status" value="1"/>
</dbReference>
<dbReference type="InterPro" id="IPR009003">
    <property type="entry name" value="Peptidase_S1_PA"/>
</dbReference>
<keyword evidence="3" id="KW-1185">Reference proteome</keyword>
<name>A0ABU9BMH0_9BURK</name>
<accession>A0ABU9BMH0</accession>
<keyword evidence="1" id="KW-0732">Signal</keyword>
<dbReference type="EMBL" id="JBBUTG010000004">
    <property type="protein sequence ID" value="MEK8031164.1"/>
    <property type="molecule type" value="Genomic_DNA"/>
</dbReference>
<dbReference type="Gene3D" id="2.40.10.120">
    <property type="match status" value="1"/>
</dbReference>
<dbReference type="SUPFAM" id="SSF50494">
    <property type="entry name" value="Trypsin-like serine proteases"/>
    <property type="match status" value="1"/>
</dbReference>
<keyword evidence="2" id="KW-0645">Protease</keyword>
<dbReference type="Proteomes" id="UP001371218">
    <property type="component" value="Unassembled WGS sequence"/>
</dbReference>
<dbReference type="GO" id="GO:0006508">
    <property type="term" value="P:proteolysis"/>
    <property type="evidence" value="ECO:0007669"/>
    <property type="project" value="UniProtKB-KW"/>
</dbReference>
<evidence type="ECO:0000313" key="3">
    <source>
        <dbReference type="Proteomes" id="UP001371218"/>
    </source>
</evidence>
<gene>
    <name evidence="2" type="ORF">AACH06_10090</name>
</gene>
<evidence type="ECO:0000313" key="2">
    <source>
        <dbReference type="EMBL" id="MEK8031164.1"/>
    </source>
</evidence>
<dbReference type="GO" id="GO:0008233">
    <property type="term" value="F:peptidase activity"/>
    <property type="evidence" value="ECO:0007669"/>
    <property type="project" value="UniProtKB-KW"/>
</dbReference>
<organism evidence="2 3">
    <name type="scientific">Ideonella lacteola</name>
    <dbReference type="NCBI Taxonomy" id="2984193"/>
    <lineage>
        <taxon>Bacteria</taxon>
        <taxon>Pseudomonadati</taxon>
        <taxon>Pseudomonadota</taxon>
        <taxon>Betaproteobacteria</taxon>
        <taxon>Burkholderiales</taxon>
        <taxon>Sphaerotilaceae</taxon>
        <taxon>Ideonella</taxon>
    </lineage>
</organism>
<keyword evidence="2" id="KW-0378">Hydrolase</keyword>
<protein>
    <submittedName>
        <fullName evidence="2">Serine protease</fullName>
    </submittedName>
</protein>
<sequence length="354" mass="37509">MYARRASNALQWAAAGTLASALCGWASAAPSFQDAGSVGHEQFEVDVNSVRLEQGLVRFRLRSRYRSDTANYNFAADIGVDCEHRTRGEFYNSREANPVVLDDAGRPLMKPVYEGTRQAKELEMVCRLAAVAPKASEPSQVPSSPPPVLAGKRRLERVVTGFVISGDGWVLAPGDAVEGCGTVEVLVSGTSRPALIGDSGSHEDYALLKLDGSAFTALRPRGEPLPRGSALTLLGHPAGAPLKAQPRVSTAFVSGGEAGNRDGGVPWITVSAATTMSVAAVLDDQGLLVGVIRQIEGGERGRFHGRVTRVSAIRGVMEYHGIDWVPPVNGTKRAVAELLRQAVPAVVQVACYSN</sequence>
<feature type="signal peptide" evidence="1">
    <location>
        <begin position="1"/>
        <end position="28"/>
    </location>
</feature>
<comment type="caution">
    <text evidence="2">The sequence shown here is derived from an EMBL/GenBank/DDBJ whole genome shotgun (WGS) entry which is preliminary data.</text>
</comment>